<dbReference type="Gene3D" id="3.90.79.10">
    <property type="entry name" value="Nucleoside Triphosphate Pyrophosphohydrolase"/>
    <property type="match status" value="1"/>
</dbReference>
<evidence type="ECO:0000313" key="3">
    <source>
        <dbReference type="Proteomes" id="UP000244081"/>
    </source>
</evidence>
<dbReference type="EMBL" id="QAYG01000001">
    <property type="protein sequence ID" value="PTW62841.1"/>
    <property type="molecule type" value="Genomic_DNA"/>
</dbReference>
<organism evidence="2 3">
    <name type="scientific">Breoghania corrubedonensis</name>
    <dbReference type="NCBI Taxonomy" id="665038"/>
    <lineage>
        <taxon>Bacteria</taxon>
        <taxon>Pseudomonadati</taxon>
        <taxon>Pseudomonadota</taxon>
        <taxon>Alphaproteobacteria</taxon>
        <taxon>Hyphomicrobiales</taxon>
        <taxon>Stappiaceae</taxon>
        <taxon>Breoghania</taxon>
    </lineage>
</organism>
<dbReference type="PIRSF" id="PIRSF019423">
    <property type="entry name" value="NMN_biosyn"/>
    <property type="match status" value="1"/>
</dbReference>
<reference evidence="2 3" key="1">
    <citation type="submission" date="2018-04" db="EMBL/GenBank/DDBJ databases">
        <title>Genomic Encyclopedia of Archaeal and Bacterial Type Strains, Phase II (KMG-II): from individual species to whole genera.</title>
        <authorList>
            <person name="Goeker M."/>
        </authorList>
    </citation>
    <scope>NUCLEOTIDE SEQUENCE [LARGE SCALE GENOMIC DNA]</scope>
    <source>
        <strain evidence="2 3">DSM 23382</strain>
    </source>
</reference>
<dbReference type="SUPFAM" id="SSF55811">
    <property type="entry name" value="Nudix"/>
    <property type="match status" value="1"/>
</dbReference>
<dbReference type="InterPro" id="IPR054105">
    <property type="entry name" value="WHD_NrtR"/>
</dbReference>
<dbReference type="OrthoDB" id="9786141at2"/>
<dbReference type="InterPro" id="IPR036388">
    <property type="entry name" value="WH-like_DNA-bd_sf"/>
</dbReference>
<dbReference type="InterPro" id="IPR036390">
    <property type="entry name" value="WH_DNA-bd_sf"/>
</dbReference>
<evidence type="ECO:0000313" key="2">
    <source>
        <dbReference type="EMBL" id="PTW62841.1"/>
    </source>
</evidence>
<dbReference type="InterPro" id="IPR011213">
    <property type="entry name" value="NMN_biosyn"/>
</dbReference>
<dbReference type="Proteomes" id="UP000244081">
    <property type="component" value="Unassembled WGS sequence"/>
</dbReference>
<protein>
    <recommendedName>
        <fullName evidence="1">NrtR DNA-binding winged helix domain-containing protein</fullName>
    </recommendedName>
</protein>
<keyword evidence="3" id="KW-1185">Reference proteome</keyword>
<dbReference type="FunFam" id="1.10.10.10:FF:000611">
    <property type="entry name" value="Transcriptional repressor of nicotinamide riboside utilization NrtR"/>
    <property type="match status" value="1"/>
</dbReference>
<evidence type="ECO:0000259" key="1">
    <source>
        <dbReference type="Pfam" id="PF21906"/>
    </source>
</evidence>
<name>A0A2T5VGF5_9HYPH</name>
<proteinExistence type="predicted"/>
<dbReference type="SUPFAM" id="SSF46785">
    <property type="entry name" value="Winged helix' DNA-binding domain"/>
    <property type="match status" value="1"/>
</dbReference>
<gene>
    <name evidence="2" type="ORF">C8N35_101889</name>
</gene>
<dbReference type="Gene3D" id="1.10.10.10">
    <property type="entry name" value="Winged helix-like DNA-binding domain superfamily/Winged helix DNA-binding domain"/>
    <property type="match status" value="1"/>
</dbReference>
<dbReference type="RefSeq" id="WP_107988351.1">
    <property type="nucleotide sequence ID" value="NZ_QAYG01000001.1"/>
</dbReference>
<dbReference type="Pfam" id="PF21906">
    <property type="entry name" value="WHD_NrtR"/>
    <property type="match status" value="1"/>
</dbReference>
<feature type="domain" description="NrtR DNA-binding winged helix" evidence="1">
    <location>
        <begin position="249"/>
        <end position="309"/>
    </location>
</feature>
<sequence length="327" mass="37077">MDTAAPAIEIGLNAVIVAVTHPTPLVLTIEGTAHGEPESLPFGPFDPLHHRTFEIGLRAWVEQQTALRLGYVEQLYTYGDRGRHAQPGDRGPHVVSVGYLALARQSPESELVLERARARWRPWYDYFPWEDWRQGRPTLLDEVILPALDAWAKAPGAAGDRARASRRQDRLRLSFGGDGNLWDEERALERYELCYEAGLLAEAERDGRPLVPGLDARPYLGRAMQHDHRRILATAITRLRGKLKYRPVIFELMPDVFTLTELQRTVEAISGRHLHKQNFRRLVETTELVEPTGATTTRTGGRPAALFRFRRQVLRERPAPGLRVGVR</sequence>
<accession>A0A2T5VGF5</accession>
<dbReference type="InterPro" id="IPR015797">
    <property type="entry name" value="NUDIX_hydrolase-like_dom_sf"/>
</dbReference>
<comment type="caution">
    <text evidence="2">The sequence shown here is derived from an EMBL/GenBank/DDBJ whole genome shotgun (WGS) entry which is preliminary data.</text>
</comment>
<dbReference type="AlphaFoldDB" id="A0A2T5VGF5"/>